<gene>
    <name evidence="8" type="ORF">ZIOFF_061857</name>
</gene>
<evidence type="ECO:0000256" key="5">
    <source>
        <dbReference type="PROSITE-ProRule" id="PRU00176"/>
    </source>
</evidence>
<keyword evidence="2" id="KW-0677">Repeat</keyword>
<dbReference type="Pfam" id="PF00076">
    <property type="entry name" value="RRM_1"/>
    <property type="match status" value="2"/>
</dbReference>
<dbReference type="Pfam" id="PF07145">
    <property type="entry name" value="PAM2"/>
    <property type="match status" value="1"/>
</dbReference>
<feature type="domain" description="RRM" evidence="7">
    <location>
        <begin position="319"/>
        <end position="395"/>
    </location>
</feature>
<evidence type="ECO:0000256" key="3">
    <source>
        <dbReference type="ARBA" id="ARBA00022884"/>
    </source>
</evidence>
<evidence type="ECO:0000256" key="1">
    <source>
        <dbReference type="ARBA" id="ARBA00004123"/>
    </source>
</evidence>
<dbReference type="InterPro" id="IPR034825">
    <property type="entry name" value="CID8-like_RRM2"/>
</dbReference>
<comment type="subcellular location">
    <subcellularLocation>
        <location evidence="1">Nucleus</location>
    </subcellularLocation>
</comment>
<dbReference type="PANTHER" id="PTHR32343:SF32">
    <property type="entry name" value="POLYADENYLATE-BINDING PROTEIN-INTERACTING PROTEIN 13"/>
    <property type="match status" value="1"/>
</dbReference>
<proteinExistence type="predicted"/>
<evidence type="ECO:0000256" key="2">
    <source>
        <dbReference type="ARBA" id="ARBA00022737"/>
    </source>
</evidence>
<evidence type="ECO:0000313" key="8">
    <source>
        <dbReference type="EMBL" id="KAG6478415.1"/>
    </source>
</evidence>
<dbReference type="PROSITE" id="PS50102">
    <property type="entry name" value="RRM"/>
    <property type="match status" value="2"/>
</dbReference>
<dbReference type="GO" id="GO:0005634">
    <property type="term" value="C:nucleus"/>
    <property type="evidence" value="ECO:0007669"/>
    <property type="project" value="UniProtKB-SubCell"/>
</dbReference>
<comment type="caution">
    <text evidence="8">The sequence shown here is derived from an EMBL/GenBank/DDBJ whole genome shotgun (WGS) entry which is preliminary data.</text>
</comment>
<dbReference type="PANTHER" id="PTHR32343">
    <property type="entry name" value="SERINE/ARGININE-RICH SPLICING FACTOR"/>
    <property type="match status" value="1"/>
</dbReference>
<feature type="region of interest" description="Disordered" evidence="6">
    <location>
        <begin position="192"/>
        <end position="213"/>
    </location>
</feature>
<reference evidence="8 9" key="1">
    <citation type="submission" date="2020-08" db="EMBL/GenBank/DDBJ databases">
        <title>Plant Genome Project.</title>
        <authorList>
            <person name="Zhang R.-G."/>
        </authorList>
    </citation>
    <scope>NUCLEOTIDE SEQUENCE [LARGE SCALE GENOMIC DNA]</scope>
    <source>
        <tissue evidence="8">Rhizome</tissue>
    </source>
</reference>
<evidence type="ECO:0000259" key="7">
    <source>
        <dbReference type="PROSITE" id="PS50102"/>
    </source>
</evidence>
<dbReference type="OrthoDB" id="7763451at2759"/>
<dbReference type="CDD" id="cd12459">
    <property type="entry name" value="RRM1_CID8_like"/>
    <property type="match status" value="1"/>
</dbReference>
<name>A0A8J5EZN2_ZINOF</name>
<dbReference type="InterPro" id="IPR000504">
    <property type="entry name" value="RRM_dom"/>
</dbReference>
<protein>
    <recommendedName>
        <fullName evidence="7">RRM domain-containing protein</fullName>
    </recommendedName>
</protein>
<dbReference type="SMART" id="SM00360">
    <property type="entry name" value="RRM"/>
    <property type="match status" value="2"/>
</dbReference>
<dbReference type="AlphaFoldDB" id="A0A8J5EZN2"/>
<dbReference type="FunFam" id="3.30.70.330:FF:000665">
    <property type="entry name" value="Polyadenylate-binding protein-interacting protein 10"/>
    <property type="match status" value="1"/>
</dbReference>
<feature type="domain" description="RRM" evidence="7">
    <location>
        <begin position="222"/>
        <end position="297"/>
    </location>
</feature>
<keyword evidence="9" id="KW-1185">Reference proteome</keyword>
<dbReference type="FunFam" id="3.30.70.330:FF:000530">
    <property type="entry name" value="Polyadenylate-binding protein-interacting protein 11"/>
    <property type="match status" value="1"/>
</dbReference>
<evidence type="ECO:0000256" key="4">
    <source>
        <dbReference type="ARBA" id="ARBA00023242"/>
    </source>
</evidence>
<dbReference type="Proteomes" id="UP000734854">
    <property type="component" value="Unassembled WGS sequence"/>
</dbReference>
<keyword evidence="3 5" id="KW-0694">RNA-binding</keyword>
<dbReference type="InterPro" id="IPR034823">
    <property type="entry name" value="CID8-like_RRM1"/>
</dbReference>
<evidence type="ECO:0000313" key="9">
    <source>
        <dbReference type="Proteomes" id="UP000734854"/>
    </source>
</evidence>
<dbReference type="GO" id="GO:0003729">
    <property type="term" value="F:mRNA binding"/>
    <property type="evidence" value="ECO:0007669"/>
    <property type="project" value="UniProtKB-ARBA"/>
</dbReference>
<keyword evidence="4" id="KW-0539">Nucleus</keyword>
<dbReference type="InterPro" id="IPR009818">
    <property type="entry name" value="PAM2_motif"/>
</dbReference>
<feature type="region of interest" description="Disordered" evidence="6">
    <location>
        <begin position="109"/>
        <end position="130"/>
    </location>
</feature>
<dbReference type="CDD" id="cd12460">
    <property type="entry name" value="RRM2_CID8_like"/>
    <property type="match status" value="1"/>
</dbReference>
<organism evidence="8 9">
    <name type="scientific">Zingiber officinale</name>
    <name type="common">Ginger</name>
    <name type="synonym">Amomum zingiber</name>
    <dbReference type="NCBI Taxonomy" id="94328"/>
    <lineage>
        <taxon>Eukaryota</taxon>
        <taxon>Viridiplantae</taxon>
        <taxon>Streptophyta</taxon>
        <taxon>Embryophyta</taxon>
        <taxon>Tracheophyta</taxon>
        <taxon>Spermatophyta</taxon>
        <taxon>Magnoliopsida</taxon>
        <taxon>Liliopsida</taxon>
        <taxon>Zingiberales</taxon>
        <taxon>Zingiberaceae</taxon>
        <taxon>Zingiber</taxon>
    </lineage>
</organism>
<sequence length="407" mass="43668">MASMLTSVELNTIHSSTEAAADDSERERVSTNWSAHHLSMVVSETANGVDLAAYSASAAGDLDRKEAPDSNKSVDLASSATVVAVGDSLPTFLPHPNPNGFHLKDQQLHRVSSPGPAAASQRPQGSEQEMRDLEELLSKLNPMAAEFVPPSIAGGGLAAPYGGLGVGFGGGFYGGGFGATLALGNGGFDGGSGRRNKNGYGQGNRRMNSRTSLAQRDEVIRRTVYVADVDRQVTEEELAILFNRCGHVVDCRMCGDPKTILRFAFIEFEDDESARAALNLSGAMLGSYPLRVLPSKTAIAPVNPTFLPSSDDEREMCSRTVYCTNIDKKVSQAEIRLFFEFLCGEVYRLRLLGDQNHSTRIAFVEFVRAECATNALSCSGVVLGSLPIRVSPSKTPVRPRSSRLPLH</sequence>
<accession>A0A8J5EZN2</accession>
<dbReference type="EMBL" id="JACMSC010000017">
    <property type="protein sequence ID" value="KAG6478415.1"/>
    <property type="molecule type" value="Genomic_DNA"/>
</dbReference>
<evidence type="ECO:0000256" key="6">
    <source>
        <dbReference type="SAM" id="MobiDB-lite"/>
    </source>
</evidence>